<dbReference type="SMART" id="SM01349">
    <property type="entry name" value="TOG"/>
    <property type="match status" value="2"/>
</dbReference>
<dbReference type="InterPro" id="IPR048492">
    <property type="entry name" value="Stu2_CTS"/>
</dbReference>
<dbReference type="GO" id="GO:0000776">
    <property type="term" value="C:kinetochore"/>
    <property type="evidence" value="ECO:0007669"/>
    <property type="project" value="UniProtKB-ARBA"/>
</dbReference>
<keyword evidence="2" id="KW-0963">Cytoplasm</keyword>
<feature type="compositionally biased region" description="Polar residues" evidence="5">
    <location>
        <begin position="518"/>
        <end position="528"/>
    </location>
</feature>
<dbReference type="GO" id="GO:0061863">
    <property type="term" value="F:microtubule plus end polymerase"/>
    <property type="evidence" value="ECO:0007669"/>
    <property type="project" value="InterPro"/>
</dbReference>
<dbReference type="Pfam" id="PF21041">
    <property type="entry name" value="XMAP215_CLASP_TOG"/>
    <property type="match status" value="2"/>
</dbReference>
<dbReference type="KEGG" id="spaa:SPAPADRAFT_135304"/>
<feature type="region of interest" description="Disordered" evidence="5">
    <location>
        <begin position="515"/>
        <end position="615"/>
    </location>
</feature>
<feature type="region of interest" description="Disordered" evidence="5">
    <location>
        <begin position="759"/>
        <end position="783"/>
    </location>
</feature>
<evidence type="ECO:0000256" key="4">
    <source>
        <dbReference type="SAM" id="Coils"/>
    </source>
</evidence>
<dbReference type="InterPro" id="IPR034085">
    <property type="entry name" value="TOG"/>
</dbReference>
<dbReference type="GO" id="GO:1990498">
    <property type="term" value="C:mitotic spindle microtubule"/>
    <property type="evidence" value="ECO:0007669"/>
    <property type="project" value="UniProtKB-ARBA"/>
</dbReference>
<name>G3AIU3_SPAPN</name>
<dbReference type="InterPro" id="IPR045110">
    <property type="entry name" value="XMAP215"/>
</dbReference>
<dbReference type="GeneID" id="18869880"/>
<gene>
    <name evidence="7" type="ORF">SPAPADRAFT_135304</name>
</gene>
<evidence type="ECO:0000313" key="8">
    <source>
        <dbReference type="Proteomes" id="UP000000709"/>
    </source>
</evidence>
<evidence type="ECO:0000256" key="5">
    <source>
        <dbReference type="SAM" id="MobiDB-lite"/>
    </source>
</evidence>
<dbReference type="InParanoid" id="G3AIU3"/>
<dbReference type="AlphaFoldDB" id="G3AIU3"/>
<feature type="coiled-coil region" evidence="4">
    <location>
        <begin position="615"/>
        <end position="702"/>
    </location>
</feature>
<dbReference type="GO" id="GO:0051010">
    <property type="term" value="F:microtubule plus-end binding"/>
    <property type="evidence" value="ECO:0007669"/>
    <property type="project" value="InterPro"/>
</dbReference>
<accession>G3AIU3</accession>
<dbReference type="InterPro" id="IPR016024">
    <property type="entry name" value="ARM-type_fold"/>
</dbReference>
<feature type="region of interest" description="Disordered" evidence="5">
    <location>
        <begin position="235"/>
        <end position="258"/>
    </location>
</feature>
<dbReference type="FunFam" id="1.25.10.10:FF:000019">
    <property type="entry name" value="Cytoskeleton-associated protein 5"/>
    <property type="match status" value="1"/>
</dbReference>
<dbReference type="Pfam" id="PF21042">
    <property type="entry name" value="Stu2_CTS"/>
    <property type="match status" value="1"/>
</dbReference>
<feature type="compositionally biased region" description="Low complexity" evidence="5">
    <location>
        <begin position="759"/>
        <end position="770"/>
    </location>
</feature>
<dbReference type="FunCoup" id="G3AIU3">
    <property type="interactions" value="81"/>
</dbReference>
<dbReference type="GO" id="GO:1990571">
    <property type="term" value="P:meiotic centromere clustering"/>
    <property type="evidence" value="ECO:0007669"/>
    <property type="project" value="UniProtKB-ARBA"/>
</dbReference>
<evidence type="ECO:0000256" key="2">
    <source>
        <dbReference type="ARBA" id="ARBA00022490"/>
    </source>
</evidence>
<dbReference type="PANTHER" id="PTHR12609">
    <property type="entry name" value="MICROTUBULE ASSOCIATED PROTEIN XMAP215"/>
    <property type="match status" value="1"/>
</dbReference>
<evidence type="ECO:0000256" key="3">
    <source>
        <dbReference type="ARBA" id="ARBA00023212"/>
    </source>
</evidence>
<dbReference type="GO" id="GO:0046785">
    <property type="term" value="P:microtubule polymerization"/>
    <property type="evidence" value="ECO:0007669"/>
    <property type="project" value="InterPro"/>
</dbReference>
<reference evidence="7 8" key="1">
    <citation type="journal article" date="2011" name="Proc. Natl. Acad. Sci. U.S.A.">
        <title>Comparative genomics of xylose-fermenting fungi for enhanced biofuel production.</title>
        <authorList>
            <person name="Wohlbach D.J."/>
            <person name="Kuo A."/>
            <person name="Sato T.K."/>
            <person name="Potts K.M."/>
            <person name="Salamov A.A."/>
            <person name="LaButti K.M."/>
            <person name="Sun H."/>
            <person name="Clum A."/>
            <person name="Pangilinan J.L."/>
            <person name="Lindquist E.A."/>
            <person name="Lucas S."/>
            <person name="Lapidus A."/>
            <person name="Jin M."/>
            <person name="Gunawan C."/>
            <person name="Balan V."/>
            <person name="Dale B.E."/>
            <person name="Jeffries T.W."/>
            <person name="Zinkel R."/>
            <person name="Barry K.W."/>
            <person name="Grigoriev I.V."/>
            <person name="Gasch A.P."/>
        </authorList>
    </citation>
    <scope>NUCLEOTIDE SEQUENCE [LARGE SCALE GENOMIC DNA]</scope>
    <source>
        <strain evidence="8">NRRL Y-27907 / 11-Y1</strain>
    </source>
</reference>
<dbReference type="GO" id="GO:0000022">
    <property type="term" value="P:mitotic spindle elongation"/>
    <property type="evidence" value="ECO:0007669"/>
    <property type="project" value="UniProtKB-ARBA"/>
</dbReference>
<dbReference type="eggNOG" id="KOG1820">
    <property type="taxonomic scope" value="Eukaryota"/>
</dbReference>
<sequence length="817" mass="90364">MAEEEQDYSAIPLDERLVHKVWKARLHAYTEIVGTYETSRNEQDPCFNVSSDLFKKAIMDANVVAQEQGYNALVKYLTFGGTPANFNRIKSGLIGPICEKGLNSSRKNTKEYAQEVLLLMIEITDQPDTIIEEIIPYFGNRLPKTVAGCVSALAAIYENFGCQIVSPKPVIPCLVKLFAHSDKNVRAETMKLTVELYKWMRDALSATLLPSLKPVQQKDLTAAFEAVSGVAPEQKRLTRSQKQQLERENEQQAIGDDQDVDMEENNQPVDPLAFIDPVEVLSKFPANFEARISSSAWKERVEVLDEIVPILQRVVKLVPDDDYTAVMRLFAKCILKDANIQVVQLSANCTEMIAKGLGSNFQKYQSLVLSPLIERSKEKKPSVAQALDNALDAIFMVSGGDVGSILEAAINGMKLKTPQNKISAANFVKRCLSSTTVAPISSEIDAIMEIGIKLLSESQAPIRQAATEMIGTLMKITGERELNSFLTKVEEHRKAQIIAYFETAEVKCKLKSAPAPAVQTSSTTQRSNGGFPKKTLQASNGIGAATKLGARTSLPHSSIPAKRMATSPAKRSEEVKASNFGRGLTSRPITNSNVRSRAPGGGIAAGASVSASTDDSRYQNEIAELKNQIKDYQHQQSQQESRIKSLQTENSRLQQDLQNVVLQLENEKRNIEIASSVNETNINKVRSELKKSHDRIIQLERQLDLERIQSTKHQPYLSESTRSPLRPSTIIESNELSAGVKRLSIEGDIAMRGSMSPSFQYSGSTSSYSPITPANLPSHDTRNIEDDWKRAAEVTSQLRARIEKMKARSRNSTMNST</sequence>
<keyword evidence="3" id="KW-0206">Cytoskeleton</keyword>
<evidence type="ECO:0000313" key="7">
    <source>
        <dbReference type="EMBL" id="EGW33754.1"/>
    </source>
</evidence>
<feature type="domain" description="TOG" evidence="6">
    <location>
        <begin position="1"/>
        <end position="233"/>
    </location>
</feature>
<dbReference type="InterPro" id="IPR011989">
    <property type="entry name" value="ARM-like"/>
</dbReference>
<dbReference type="STRING" id="619300.G3AIU3"/>
<proteinExistence type="predicted"/>
<dbReference type="GO" id="GO:0005881">
    <property type="term" value="C:cytoplasmic microtubule"/>
    <property type="evidence" value="ECO:0007669"/>
    <property type="project" value="UniProtKB-ARBA"/>
</dbReference>
<dbReference type="HOGENOM" id="CLU_008401_1_0_1"/>
<dbReference type="GO" id="GO:0044732">
    <property type="term" value="C:mitotic spindle pole body"/>
    <property type="evidence" value="ECO:0007669"/>
    <property type="project" value="UniProtKB-ARBA"/>
</dbReference>
<protein>
    <recommendedName>
        <fullName evidence="6">TOG domain-containing protein</fullName>
    </recommendedName>
</protein>
<dbReference type="InterPro" id="IPR048491">
    <property type="entry name" value="XMAP215_CLASP_TOG"/>
</dbReference>
<keyword evidence="8" id="KW-1185">Reference proteome</keyword>
<evidence type="ECO:0000259" key="6">
    <source>
        <dbReference type="SMART" id="SM01349"/>
    </source>
</evidence>
<keyword evidence="4" id="KW-0175">Coiled coil</keyword>
<dbReference type="OMA" id="ACLNTIM"/>
<comment type="subcellular location">
    <subcellularLocation>
        <location evidence="1">Cytoplasm</location>
        <location evidence="1">Cytoskeleton</location>
        <location evidence="1">Microtubule organizing center</location>
        <location evidence="1">Spindle pole body</location>
    </subcellularLocation>
</comment>
<dbReference type="RefSeq" id="XP_007373338.1">
    <property type="nucleotide sequence ID" value="XM_007373276.1"/>
</dbReference>
<dbReference type="SUPFAM" id="SSF48371">
    <property type="entry name" value="ARM repeat"/>
    <property type="match status" value="1"/>
</dbReference>
<dbReference type="GO" id="GO:0099070">
    <property type="term" value="C:static microtubule bundle"/>
    <property type="evidence" value="ECO:0007669"/>
    <property type="project" value="UniProtKB-ARBA"/>
</dbReference>
<feature type="domain" description="TOG" evidence="6">
    <location>
        <begin position="273"/>
        <end position="510"/>
    </location>
</feature>
<dbReference type="GO" id="GO:0030951">
    <property type="term" value="P:establishment or maintenance of microtubule cytoskeleton polarity"/>
    <property type="evidence" value="ECO:0007669"/>
    <property type="project" value="InterPro"/>
</dbReference>
<dbReference type="Gene3D" id="1.25.10.10">
    <property type="entry name" value="Leucine-rich Repeat Variant"/>
    <property type="match status" value="2"/>
</dbReference>
<organism evidence="8">
    <name type="scientific">Spathaspora passalidarum (strain NRRL Y-27907 / 11-Y1)</name>
    <dbReference type="NCBI Taxonomy" id="619300"/>
    <lineage>
        <taxon>Eukaryota</taxon>
        <taxon>Fungi</taxon>
        <taxon>Dikarya</taxon>
        <taxon>Ascomycota</taxon>
        <taxon>Saccharomycotina</taxon>
        <taxon>Pichiomycetes</taxon>
        <taxon>Debaryomycetaceae</taxon>
        <taxon>Spathaspora</taxon>
    </lineage>
</organism>
<dbReference type="EMBL" id="GL996500">
    <property type="protein sequence ID" value="EGW33754.1"/>
    <property type="molecule type" value="Genomic_DNA"/>
</dbReference>
<dbReference type="GO" id="GO:0051315">
    <property type="term" value="P:attachment of mitotic spindle microtubules to kinetochore"/>
    <property type="evidence" value="ECO:0007669"/>
    <property type="project" value="UniProtKB-ARBA"/>
</dbReference>
<evidence type="ECO:0000256" key="1">
    <source>
        <dbReference type="ARBA" id="ARBA00004317"/>
    </source>
</evidence>
<dbReference type="Proteomes" id="UP000000709">
    <property type="component" value="Unassembled WGS sequence"/>
</dbReference>
<dbReference type="OrthoDB" id="205662at2759"/>